<evidence type="ECO:0000313" key="2">
    <source>
        <dbReference type="EMBL" id="CAE0712013.1"/>
    </source>
</evidence>
<dbReference type="EMBL" id="HBIX01006022">
    <property type="protein sequence ID" value="CAE0712013.1"/>
    <property type="molecule type" value="Transcribed_RNA"/>
</dbReference>
<reference evidence="2" key="1">
    <citation type="submission" date="2021-01" db="EMBL/GenBank/DDBJ databases">
        <authorList>
            <person name="Corre E."/>
            <person name="Pelletier E."/>
            <person name="Niang G."/>
            <person name="Scheremetjew M."/>
            <person name="Finn R."/>
            <person name="Kale V."/>
            <person name="Holt S."/>
            <person name="Cochrane G."/>
            <person name="Meng A."/>
            <person name="Brown T."/>
            <person name="Cohen L."/>
        </authorList>
    </citation>
    <scope>NUCLEOTIDE SEQUENCE</scope>
    <source>
        <strain evidence="2">10249 10 AB</strain>
    </source>
</reference>
<organism evidence="2">
    <name type="scientific">Pseudo-nitzschia australis</name>
    <dbReference type="NCBI Taxonomy" id="44445"/>
    <lineage>
        <taxon>Eukaryota</taxon>
        <taxon>Sar</taxon>
        <taxon>Stramenopiles</taxon>
        <taxon>Ochrophyta</taxon>
        <taxon>Bacillariophyta</taxon>
        <taxon>Bacillariophyceae</taxon>
        <taxon>Bacillariophycidae</taxon>
        <taxon>Bacillariales</taxon>
        <taxon>Bacillariaceae</taxon>
        <taxon>Pseudo-nitzschia</taxon>
    </lineage>
</organism>
<feature type="compositionally biased region" description="Basic and acidic residues" evidence="1">
    <location>
        <begin position="215"/>
        <end position="226"/>
    </location>
</feature>
<name>A0A6U9WR86_9STRA</name>
<dbReference type="EMBL" id="HBIX01006024">
    <property type="protein sequence ID" value="CAE0712015.1"/>
    <property type="molecule type" value="Transcribed_RNA"/>
</dbReference>
<feature type="compositionally biased region" description="Basic and acidic residues" evidence="1">
    <location>
        <begin position="671"/>
        <end position="685"/>
    </location>
</feature>
<feature type="compositionally biased region" description="Basic and acidic residues" evidence="1">
    <location>
        <begin position="592"/>
        <end position="605"/>
    </location>
</feature>
<evidence type="ECO:0000256" key="1">
    <source>
        <dbReference type="SAM" id="MobiDB-lite"/>
    </source>
</evidence>
<feature type="region of interest" description="Disordered" evidence="1">
    <location>
        <begin position="533"/>
        <end position="609"/>
    </location>
</feature>
<proteinExistence type="predicted"/>
<sequence length="693" mass="77770">MNITMQSSVIPIPKTCVVADSSANAIDTMNWESQNLVIRVHKSLNSGIPPITIDLAKTLGSASDLPLAIKKACRYWFDPSIKTKVDVVRYINAICRQSGFKISTLSNSKQGLDRRAQLVCSRGIIARKPRGKSLSVQTTTTRPITSEEKCPFSITVYECRQSGRWYIRKYGNGSKMHCGHCKLLPEQVGIRQFQSLTERNGETWSDEQIKYASENERKNDLQKKTADQSPNETAHINKKIEVTLLAQAEQEGMGLNSSADNTLKQDVEKDQVLKGKNGIDDRAPYLNNTNTYRDQLLLQQTELSRLQYVGGRQDGIDWSSNNMLQQQQCLPTYDGLRGINNPDDRLLLERQLGPFALSIPKETIRVGFLGDSIARQNEYLSARSYLNNAVSINSDRSFLLEQLEIRRRLAITERNRASWYGHNGVRERLSNIVAAERGGTGKRNSTDLDICNDDRRSLNQEKHHILNASSNGASVIENSSDANNFNNRYRSAIPPETADATSLTNIANEQNHVSPHNHPGVDQIAEDNAVLHKQSRPEKVGSVSLVDGTDARKDSNTQKNAINETSIEEARKHKSSAAARRESNESVSSVPECKKEAVDHHRADNCESNGIVNDTSTNMAEIYQDDYAMLRPMVIYDYPTNLEPEIVSSIEQSNTSLQEDMTKLYHNPKHGLKEHSSRAVRTERATHKRQKII</sequence>
<feature type="region of interest" description="Disordered" evidence="1">
    <location>
        <begin position="215"/>
        <end position="234"/>
    </location>
</feature>
<evidence type="ECO:0000313" key="3">
    <source>
        <dbReference type="EMBL" id="CAE0712015.1"/>
    </source>
</evidence>
<dbReference type="AlphaFoldDB" id="A0A6U9WR86"/>
<gene>
    <name evidence="2" type="ORF">PAUS00366_LOCUS4765</name>
    <name evidence="3" type="ORF">PAUS00366_LOCUS4767</name>
</gene>
<accession>A0A6U9WR86</accession>
<protein>
    <submittedName>
        <fullName evidence="2">Uncharacterized protein</fullName>
    </submittedName>
</protein>
<feature type="region of interest" description="Disordered" evidence="1">
    <location>
        <begin position="671"/>
        <end position="693"/>
    </location>
</feature>